<dbReference type="InterPro" id="IPR000073">
    <property type="entry name" value="AB_hydrolase_1"/>
</dbReference>
<feature type="domain" description="AB hydrolase-1" evidence="4">
    <location>
        <begin position="128"/>
        <end position="222"/>
    </location>
</feature>
<dbReference type="PANTHER" id="PTHR10794:SF63">
    <property type="entry name" value="ALPHA_BETA HYDROLASE 1, ISOFORM A"/>
    <property type="match status" value="1"/>
</dbReference>
<name>A0A4P9Y2J7_9FUNG</name>
<dbReference type="AlphaFoldDB" id="A0A4P9Y2J7"/>
<evidence type="ECO:0000259" key="4">
    <source>
        <dbReference type="Pfam" id="PF00561"/>
    </source>
</evidence>
<dbReference type="GO" id="GO:0047372">
    <property type="term" value="F:monoacylglycerol lipase activity"/>
    <property type="evidence" value="ECO:0007669"/>
    <property type="project" value="TreeGrafter"/>
</dbReference>
<reference evidence="6" key="1">
    <citation type="journal article" date="2018" name="Nat. Microbiol.">
        <title>Leveraging single-cell genomics to expand the fungal tree of life.</title>
        <authorList>
            <person name="Ahrendt S.R."/>
            <person name="Quandt C.A."/>
            <person name="Ciobanu D."/>
            <person name="Clum A."/>
            <person name="Salamov A."/>
            <person name="Andreopoulos B."/>
            <person name="Cheng J.F."/>
            <person name="Woyke T."/>
            <person name="Pelin A."/>
            <person name="Henrissat B."/>
            <person name="Reynolds N.K."/>
            <person name="Benny G.L."/>
            <person name="Smith M.E."/>
            <person name="James T.Y."/>
            <person name="Grigoriev I.V."/>
        </authorList>
    </citation>
    <scope>NUCLEOTIDE SEQUENCE [LARGE SCALE GENOMIC DNA]</scope>
</reference>
<dbReference type="PANTHER" id="PTHR10794">
    <property type="entry name" value="ABHYDROLASE DOMAIN-CONTAINING PROTEIN"/>
    <property type="match status" value="1"/>
</dbReference>
<dbReference type="InterPro" id="IPR029058">
    <property type="entry name" value="AB_hydrolase_fold"/>
</dbReference>
<dbReference type="EMBL" id="KZ988121">
    <property type="protein sequence ID" value="RKP13055.1"/>
    <property type="molecule type" value="Genomic_DNA"/>
</dbReference>
<evidence type="ECO:0000313" key="6">
    <source>
        <dbReference type="Proteomes" id="UP000267251"/>
    </source>
</evidence>
<dbReference type="InterPro" id="IPR050960">
    <property type="entry name" value="AB_hydrolase_4_sf"/>
</dbReference>
<dbReference type="GO" id="GO:0051792">
    <property type="term" value="P:medium-chain fatty acid biosynthetic process"/>
    <property type="evidence" value="ECO:0007669"/>
    <property type="project" value="TreeGrafter"/>
</dbReference>
<dbReference type="GO" id="GO:0008126">
    <property type="term" value="F:acetylesterase activity"/>
    <property type="evidence" value="ECO:0007669"/>
    <property type="project" value="TreeGrafter"/>
</dbReference>
<sequence>MFSSLLSIVKPPPVQLSHHGAKNPLIVSHEPTSPRDGTPSTIEESWIDYLTPRCPSLWDPKHTFHPTPFLFSGHLQTFFASKTQWEDRYQVLYERDILHPEDGGTISLDWTPTLPSSPSNTLAPDAPCLVVLHGLTGGSHEAYVRSLLEALTIHRSGYRAVVVNFRGCANTPVTSPQLYNGGYTKDFRLALARIQTLIPNAPLGAVGFSLGSNLLVKYLGEEGKEAPFRFAMSVGNPFDLFVGSLALKRGFIGRHIYQPVMAGMLKRLFLQHQEMLQRIPGIDVDHLHQSTSVREFDDRCTRVAFQYDTVDDYYRDASSSRYITRVRVPLLCLNSLDDPISCAEGIPWDECRANPYILLALTQQGGHLGWFEGAWKIQRWCTRPLAEFAHAMFQTQGKAHPERPLTLHITRGGQPA</sequence>
<feature type="active site" description="Charge relay system" evidence="2">
    <location>
        <position position="209"/>
    </location>
</feature>
<dbReference type="SUPFAM" id="SSF53474">
    <property type="entry name" value="alpha/beta-Hydrolases"/>
    <property type="match status" value="1"/>
</dbReference>
<dbReference type="InterPro" id="IPR012020">
    <property type="entry name" value="ABHD4"/>
</dbReference>
<keyword evidence="5" id="KW-0378">Hydrolase</keyword>
<dbReference type="OrthoDB" id="5954035at2759"/>
<dbReference type="PIRSF" id="PIRSF005211">
    <property type="entry name" value="Ab_hydro_YheT"/>
    <property type="match status" value="1"/>
</dbReference>
<comment type="similarity">
    <text evidence="1">Belongs to the AB hydrolase superfamily. AB hydrolase 4 family.</text>
</comment>
<dbReference type="GO" id="GO:0051793">
    <property type="term" value="P:medium-chain fatty acid catabolic process"/>
    <property type="evidence" value="ECO:0007669"/>
    <property type="project" value="TreeGrafter"/>
</dbReference>
<keyword evidence="6" id="KW-1185">Reference proteome</keyword>
<proteinExistence type="inferred from homology"/>
<dbReference type="Proteomes" id="UP000267251">
    <property type="component" value="Unassembled WGS sequence"/>
</dbReference>
<evidence type="ECO:0000256" key="2">
    <source>
        <dbReference type="PIRSR" id="PIRSR005211-1"/>
    </source>
</evidence>
<dbReference type="Gene3D" id="3.40.50.1820">
    <property type="entry name" value="alpha/beta hydrolase"/>
    <property type="match status" value="1"/>
</dbReference>
<dbReference type="Pfam" id="PF00561">
    <property type="entry name" value="Abhydrolase_1"/>
    <property type="match status" value="1"/>
</dbReference>
<protein>
    <submittedName>
        <fullName evidence="5">Alpha/Beta hydrolase protein</fullName>
    </submittedName>
</protein>
<feature type="active site" description="Charge relay system" evidence="2">
    <location>
        <position position="367"/>
    </location>
</feature>
<feature type="region of interest" description="Disordered" evidence="3">
    <location>
        <begin position="19"/>
        <end position="41"/>
    </location>
</feature>
<accession>A0A4P9Y2J7</accession>
<evidence type="ECO:0000256" key="1">
    <source>
        <dbReference type="ARBA" id="ARBA00010884"/>
    </source>
</evidence>
<organism evidence="5 6">
    <name type="scientific">Piptocephalis cylindrospora</name>
    <dbReference type="NCBI Taxonomy" id="1907219"/>
    <lineage>
        <taxon>Eukaryota</taxon>
        <taxon>Fungi</taxon>
        <taxon>Fungi incertae sedis</taxon>
        <taxon>Zoopagomycota</taxon>
        <taxon>Zoopagomycotina</taxon>
        <taxon>Zoopagomycetes</taxon>
        <taxon>Zoopagales</taxon>
        <taxon>Piptocephalidaceae</taxon>
        <taxon>Piptocephalis</taxon>
    </lineage>
</organism>
<evidence type="ECO:0000256" key="3">
    <source>
        <dbReference type="SAM" id="MobiDB-lite"/>
    </source>
</evidence>
<feature type="active site" description="Charge relay system" evidence="2">
    <location>
        <position position="338"/>
    </location>
</feature>
<gene>
    <name evidence="5" type="ORF">BJ684DRAFT_20431</name>
</gene>
<evidence type="ECO:0000313" key="5">
    <source>
        <dbReference type="EMBL" id="RKP13055.1"/>
    </source>
</evidence>